<dbReference type="SUPFAM" id="SSF55486">
    <property type="entry name" value="Metalloproteases ('zincins'), catalytic domain"/>
    <property type="match status" value="1"/>
</dbReference>
<evidence type="ECO:0000256" key="2">
    <source>
        <dbReference type="ARBA" id="ARBA00022722"/>
    </source>
</evidence>
<keyword evidence="3 7" id="KW-0479">Metal-binding</keyword>
<dbReference type="GO" id="GO:0004521">
    <property type="term" value="F:RNA endonuclease activity"/>
    <property type="evidence" value="ECO:0007669"/>
    <property type="project" value="UniProtKB-UniRule"/>
</dbReference>
<sequence length="152" mass="16572">MIEVEVEVGDWTDAIDDVEAVVERAAAAALGDREGGIVILLTDDETVRDLNDRFRRKNRPTNVLSFPAADMPGANPQPLGDIVLAYGVCVTEAEEQSKTLRNHLTHLVVHGVLHLLGRDHEVDAEAEAMEGEERVILASLGVSDPYTLPHDD</sequence>
<keyword evidence="6 7" id="KW-0862">Zinc</keyword>
<keyword evidence="2 7" id="KW-0540">Nuclease</keyword>
<keyword evidence="4 7" id="KW-0255">Endonuclease</keyword>
<evidence type="ECO:0000256" key="3">
    <source>
        <dbReference type="ARBA" id="ARBA00022723"/>
    </source>
</evidence>
<dbReference type="HAMAP" id="MF_00009">
    <property type="entry name" value="Endoribonucl_YbeY"/>
    <property type="match status" value="1"/>
</dbReference>
<evidence type="ECO:0000256" key="5">
    <source>
        <dbReference type="ARBA" id="ARBA00022801"/>
    </source>
</evidence>
<keyword evidence="7" id="KW-0963">Cytoplasm</keyword>
<comment type="cofactor">
    <cofactor evidence="7">
        <name>Zn(2+)</name>
        <dbReference type="ChEBI" id="CHEBI:29105"/>
    </cofactor>
    <text evidence="7">Binds 1 zinc ion.</text>
</comment>
<dbReference type="InterPro" id="IPR002036">
    <property type="entry name" value="YbeY"/>
</dbReference>
<dbReference type="PANTHER" id="PTHR46986">
    <property type="entry name" value="ENDORIBONUCLEASE YBEY, CHLOROPLASTIC"/>
    <property type="match status" value="1"/>
</dbReference>
<gene>
    <name evidence="7" type="primary">ybeY</name>
    <name evidence="8" type="ORF">B7Y86_16010</name>
</gene>
<dbReference type="Proteomes" id="UP000216147">
    <property type="component" value="Unassembled WGS sequence"/>
</dbReference>
<reference evidence="8 9" key="1">
    <citation type="submission" date="2017-03" db="EMBL/GenBank/DDBJ databases">
        <title>Lifting the veil on microbial sulfur biogeochemistry in mining wastewaters.</title>
        <authorList>
            <person name="Kantor R.S."/>
            <person name="Colenbrander Nelson T."/>
            <person name="Marshall S."/>
            <person name="Bennett D."/>
            <person name="Apte S."/>
            <person name="Camacho D."/>
            <person name="Thomas B.C."/>
            <person name="Warren L.A."/>
            <person name="Banfield J.F."/>
        </authorList>
    </citation>
    <scope>NUCLEOTIDE SEQUENCE [LARGE SCALE GENOMIC DNA]</scope>
    <source>
        <strain evidence="8">32-68-21</strain>
    </source>
</reference>
<dbReference type="NCBIfam" id="TIGR00043">
    <property type="entry name" value="rRNA maturation RNase YbeY"/>
    <property type="match status" value="1"/>
</dbReference>
<comment type="caution">
    <text evidence="8">The sequence shown here is derived from an EMBL/GenBank/DDBJ whole genome shotgun (WGS) entry which is preliminary data.</text>
</comment>
<feature type="binding site" evidence="7">
    <location>
        <position position="114"/>
    </location>
    <ligand>
        <name>Zn(2+)</name>
        <dbReference type="ChEBI" id="CHEBI:29105"/>
        <note>catalytic</note>
    </ligand>
</feature>
<dbReference type="EC" id="3.1.-.-" evidence="7"/>
<feature type="binding site" evidence="7">
    <location>
        <position position="120"/>
    </location>
    <ligand>
        <name>Zn(2+)</name>
        <dbReference type="ChEBI" id="CHEBI:29105"/>
        <note>catalytic</note>
    </ligand>
</feature>
<proteinExistence type="inferred from homology"/>
<accession>A0A258HE05</accession>
<comment type="function">
    <text evidence="7">Single strand-specific metallo-endoribonuclease involved in late-stage 70S ribosome quality control and in maturation of the 3' terminus of the 16S rRNA.</text>
</comment>
<dbReference type="PANTHER" id="PTHR46986:SF1">
    <property type="entry name" value="ENDORIBONUCLEASE YBEY, CHLOROPLASTIC"/>
    <property type="match status" value="1"/>
</dbReference>
<dbReference type="EMBL" id="NCEQ01000026">
    <property type="protein sequence ID" value="OYX54583.1"/>
    <property type="molecule type" value="Genomic_DNA"/>
</dbReference>
<name>A0A258HE05_9CAUL</name>
<dbReference type="Pfam" id="PF02130">
    <property type="entry name" value="YbeY"/>
    <property type="match status" value="1"/>
</dbReference>
<dbReference type="GO" id="GO:0004222">
    <property type="term" value="F:metalloendopeptidase activity"/>
    <property type="evidence" value="ECO:0007669"/>
    <property type="project" value="InterPro"/>
</dbReference>
<protein>
    <recommendedName>
        <fullName evidence="7">Endoribonuclease YbeY</fullName>
        <ecNumber evidence="7">3.1.-.-</ecNumber>
    </recommendedName>
</protein>
<evidence type="ECO:0000256" key="6">
    <source>
        <dbReference type="ARBA" id="ARBA00022833"/>
    </source>
</evidence>
<dbReference type="InterPro" id="IPR023091">
    <property type="entry name" value="MetalPrtase_cat_dom_sf_prd"/>
</dbReference>
<comment type="similarity">
    <text evidence="1 7">Belongs to the endoribonuclease YbeY family.</text>
</comment>
<dbReference type="GO" id="GO:0006364">
    <property type="term" value="P:rRNA processing"/>
    <property type="evidence" value="ECO:0007669"/>
    <property type="project" value="UniProtKB-UniRule"/>
</dbReference>
<evidence type="ECO:0000313" key="8">
    <source>
        <dbReference type="EMBL" id="OYX54583.1"/>
    </source>
</evidence>
<feature type="binding site" evidence="7">
    <location>
        <position position="110"/>
    </location>
    <ligand>
        <name>Zn(2+)</name>
        <dbReference type="ChEBI" id="CHEBI:29105"/>
        <note>catalytic</note>
    </ligand>
</feature>
<evidence type="ECO:0000256" key="7">
    <source>
        <dbReference type="HAMAP-Rule" id="MF_00009"/>
    </source>
</evidence>
<evidence type="ECO:0000256" key="1">
    <source>
        <dbReference type="ARBA" id="ARBA00010875"/>
    </source>
</evidence>
<evidence type="ECO:0000256" key="4">
    <source>
        <dbReference type="ARBA" id="ARBA00022759"/>
    </source>
</evidence>
<evidence type="ECO:0000313" key="9">
    <source>
        <dbReference type="Proteomes" id="UP000216147"/>
    </source>
</evidence>
<dbReference type="AlphaFoldDB" id="A0A258HE05"/>
<dbReference type="Gene3D" id="3.40.390.30">
    <property type="entry name" value="Metalloproteases ('zincins'), catalytic domain"/>
    <property type="match status" value="1"/>
</dbReference>
<dbReference type="GO" id="GO:0008270">
    <property type="term" value="F:zinc ion binding"/>
    <property type="evidence" value="ECO:0007669"/>
    <property type="project" value="UniProtKB-UniRule"/>
</dbReference>
<keyword evidence="7" id="KW-0698">rRNA processing</keyword>
<keyword evidence="7" id="KW-0690">Ribosome biogenesis</keyword>
<organism evidence="8 9">
    <name type="scientific">Brevundimonas subvibrioides</name>
    <dbReference type="NCBI Taxonomy" id="74313"/>
    <lineage>
        <taxon>Bacteria</taxon>
        <taxon>Pseudomonadati</taxon>
        <taxon>Pseudomonadota</taxon>
        <taxon>Alphaproteobacteria</taxon>
        <taxon>Caulobacterales</taxon>
        <taxon>Caulobacteraceae</taxon>
        <taxon>Brevundimonas</taxon>
    </lineage>
</organism>
<keyword evidence="5 7" id="KW-0378">Hydrolase</keyword>
<comment type="subcellular location">
    <subcellularLocation>
        <location evidence="7">Cytoplasm</location>
    </subcellularLocation>
</comment>
<dbReference type="GO" id="GO:0005737">
    <property type="term" value="C:cytoplasm"/>
    <property type="evidence" value="ECO:0007669"/>
    <property type="project" value="UniProtKB-SubCell"/>
</dbReference>